<dbReference type="EMBL" id="BLJP01000015">
    <property type="protein sequence ID" value="GFE94593.1"/>
    <property type="molecule type" value="Genomic_DNA"/>
</dbReference>
<gene>
    <name evidence="3" type="ORF">DmAi_26520</name>
</gene>
<evidence type="ECO:0000256" key="1">
    <source>
        <dbReference type="SAM" id="MobiDB-lite"/>
    </source>
</evidence>
<feature type="region of interest" description="Disordered" evidence="1">
    <location>
        <begin position="40"/>
        <end position="64"/>
    </location>
</feature>
<sequence length="245" mass="25488">MMRMPRFVILSALVAGALSLSTFSHTPPRPLVADMRRAALSTPASGQTETDTARPAQAAAAPSAPVSTSLARAFAAPQQATASVSPPVHVEAQADSSLAQTHPQTAATQASTHLLHMLENDGPEQTARTLTKSRKWSDVRLAVASGQPEAASMVAALMPEADPATALSLRAAMRRALPTHPAAVLAAMDQTDGPLFGARAVCSAQGMSRSWQSNARKAVASVHEIHLITRARDCLTRLGGLPQAG</sequence>
<proteinExistence type="predicted"/>
<keyword evidence="4" id="KW-1185">Reference proteome</keyword>
<organism evidence="3 4">
    <name type="scientific">Acetobacter persici</name>
    <dbReference type="NCBI Taxonomy" id="1076596"/>
    <lineage>
        <taxon>Bacteria</taxon>
        <taxon>Pseudomonadati</taxon>
        <taxon>Pseudomonadota</taxon>
        <taxon>Alphaproteobacteria</taxon>
        <taxon>Acetobacterales</taxon>
        <taxon>Acetobacteraceae</taxon>
        <taxon>Acetobacter</taxon>
    </lineage>
</organism>
<feature type="chain" id="PRO_5027972645" evidence="2">
    <location>
        <begin position="27"/>
        <end position="245"/>
    </location>
</feature>
<dbReference type="AlphaFoldDB" id="A0A6V8IAH7"/>
<dbReference type="Proteomes" id="UP000548726">
    <property type="component" value="Unassembled WGS sequence"/>
</dbReference>
<feature type="signal peptide" evidence="2">
    <location>
        <begin position="1"/>
        <end position="26"/>
    </location>
</feature>
<reference evidence="3 4" key="1">
    <citation type="journal article" date="2020" name="Cell Rep.">
        <title>Local necrotic cells trigger systemic immune activation via gut microbiome dysbiosis in Drosophila.</title>
        <authorList>
            <person name="Kosakamoto H."/>
            <person name="Yamauchi T."/>
            <person name="Akuzawa-Tokita Y."/>
            <person name="Nishimura K."/>
            <person name="Soga T."/>
            <person name="Murakami T."/>
            <person name="Mori H."/>
            <person name="Yamamoto K."/>
            <person name="Miyazaki R."/>
            <person name="Koto A."/>
            <person name="Miura M."/>
            <person name="Obata F."/>
        </authorList>
    </citation>
    <scope>NUCLEOTIDE SEQUENCE [LARGE SCALE GENOMIC DNA]</scope>
    <source>
        <strain evidence="3 4">Ai</strain>
    </source>
</reference>
<evidence type="ECO:0000313" key="4">
    <source>
        <dbReference type="Proteomes" id="UP000548726"/>
    </source>
</evidence>
<dbReference type="RefSeq" id="WP_086655119.1">
    <property type="nucleotide sequence ID" value="NZ_BLJP01000015.1"/>
</dbReference>
<dbReference type="OrthoDB" id="7225325at2"/>
<evidence type="ECO:0000256" key="2">
    <source>
        <dbReference type="SAM" id="SignalP"/>
    </source>
</evidence>
<name>A0A6V8IAH7_9PROT</name>
<feature type="compositionally biased region" description="Low complexity" evidence="1">
    <location>
        <begin position="53"/>
        <end position="64"/>
    </location>
</feature>
<keyword evidence="2" id="KW-0732">Signal</keyword>
<protein>
    <submittedName>
        <fullName evidence="3">Uncharacterized protein</fullName>
    </submittedName>
</protein>
<evidence type="ECO:0000313" key="3">
    <source>
        <dbReference type="EMBL" id="GFE94593.1"/>
    </source>
</evidence>
<accession>A0A6V8IAH7</accession>
<comment type="caution">
    <text evidence="3">The sequence shown here is derived from an EMBL/GenBank/DDBJ whole genome shotgun (WGS) entry which is preliminary data.</text>
</comment>